<sequence length="254" mass="27499">METVLIVGATGNIGVSTAIAALRTKRNVLAVVRSEASAEKLFKHVGTRDGITTVQADVTSDQGVQGVVDQVKAGKLPAFQHVYSCVGGDYVNTPLTKISTEYLRQQMNRSFETNFFAYRATLPYLLEQNNPNSTWTLCTGAQGDMGNFAMPAMTQGALFSMAAAAAVETKGTNVRFNEVYLAFRVEVDEDAAQHDYASRASDFAAVYEGLLARPDIQGARVNVFSEADFKELKVVQKGLNLGGEDSSKVSYQRS</sequence>
<dbReference type="Gene3D" id="3.40.50.720">
    <property type="entry name" value="NAD(P)-binding Rossmann-like Domain"/>
    <property type="match status" value="1"/>
</dbReference>
<organism evidence="3 4">
    <name type="scientific">Neoarthrinium moseri</name>
    <dbReference type="NCBI Taxonomy" id="1658444"/>
    <lineage>
        <taxon>Eukaryota</taxon>
        <taxon>Fungi</taxon>
        <taxon>Dikarya</taxon>
        <taxon>Ascomycota</taxon>
        <taxon>Pezizomycotina</taxon>
        <taxon>Sordariomycetes</taxon>
        <taxon>Xylariomycetidae</taxon>
        <taxon>Amphisphaeriales</taxon>
        <taxon>Apiosporaceae</taxon>
        <taxon>Neoarthrinium</taxon>
    </lineage>
</organism>
<dbReference type="Proteomes" id="UP000829685">
    <property type="component" value="Unassembled WGS sequence"/>
</dbReference>
<reference evidence="3" key="1">
    <citation type="submission" date="2021-03" db="EMBL/GenBank/DDBJ databases">
        <title>Revisited historic fungal species revealed as producer of novel bioactive compounds through whole genome sequencing and comparative genomics.</title>
        <authorList>
            <person name="Vignolle G.A."/>
            <person name="Hochenegger N."/>
            <person name="Mach R.L."/>
            <person name="Mach-Aigner A.R."/>
            <person name="Javad Rahimi M."/>
            <person name="Salim K.A."/>
            <person name="Chan C.M."/>
            <person name="Lim L.B.L."/>
            <person name="Cai F."/>
            <person name="Druzhinina I.S."/>
            <person name="U'Ren J.M."/>
            <person name="Derntl C."/>
        </authorList>
    </citation>
    <scope>NUCLEOTIDE SEQUENCE</scope>
    <source>
        <strain evidence="3">TUCIM 5799</strain>
    </source>
</reference>
<name>A0A9Q0AMC9_9PEZI</name>
<gene>
    <name evidence="3" type="ORF">JX265_009655</name>
</gene>
<dbReference type="AlphaFoldDB" id="A0A9Q0AMC9"/>
<dbReference type="InterPro" id="IPR036291">
    <property type="entry name" value="NAD(P)-bd_dom_sf"/>
</dbReference>
<evidence type="ECO:0000256" key="2">
    <source>
        <dbReference type="ARBA" id="ARBA00023002"/>
    </source>
</evidence>
<evidence type="ECO:0000256" key="1">
    <source>
        <dbReference type="ARBA" id="ARBA00006484"/>
    </source>
</evidence>
<comment type="caution">
    <text evidence="3">The sequence shown here is derived from an EMBL/GenBank/DDBJ whole genome shotgun (WGS) entry which is preliminary data.</text>
</comment>
<dbReference type="GO" id="GO:0016491">
    <property type="term" value="F:oxidoreductase activity"/>
    <property type="evidence" value="ECO:0007669"/>
    <property type="project" value="UniProtKB-KW"/>
</dbReference>
<proteinExistence type="inferred from homology"/>
<accession>A0A9Q0AMC9</accession>
<dbReference type="CDD" id="cd05233">
    <property type="entry name" value="SDR_c"/>
    <property type="match status" value="1"/>
</dbReference>
<evidence type="ECO:0000313" key="4">
    <source>
        <dbReference type="Proteomes" id="UP000829685"/>
    </source>
</evidence>
<dbReference type="Pfam" id="PF00106">
    <property type="entry name" value="adh_short"/>
    <property type="match status" value="1"/>
</dbReference>
<dbReference type="SUPFAM" id="SSF51735">
    <property type="entry name" value="NAD(P)-binding Rossmann-fold domains"/>
    <property type="match status" value="1"/>
</dbReference>
<keyword evidence="2" id="KW-0560">Oxidoreductase</keyword>
<comment type="similarity">
    <text evidence="1">Belongs to the short-chain dehydrogenases/reductases (SDR) family.</text>
</comment>
<dbReference type="PANTHER" id="PTHR43477:SF1">
    <property type="entry name" value="DIHYDROANTICAPSIN 7-DEHYDROGENASE"/>
    <property type="match status" value="1"/>
</dbReference>
<evidence type="ECO:0000313" key="3">
    <source>
        <dbReference type="EMBL" id="KAI1861036.1"/>
    </source>
</evidence>
<dbReference type="PANTHER" id="PTHR43477">
    <property type="entry name" value="DIHYDROANTICAPSIN 7-DEHYDROGENASE"/>
    <property type="match status" value="1"/>
</dbReference>
<dbReference type="InterPro" id="IPR051122">
    <property type="entry name" value="SDR_DHRS6-like"/>
</dbReference>
<dbReference type="EMBL" id="JAFIMR010000030">
    <property type="protein sequence ID" value="KAI1861036.1"/>
    <property type="molecule type" value="Genomic_DNA"/>
</dbReference>
<protein>
    <submittedName>
        <fullName evidence="3">Uncharacterized protein</fullName>
    </submittedName>
</protein>
<keyword evidence="4" id="KW-1185">Reference proteome</keyword>
<dbReference type="InterPro" id="IPR002347">
    <property type="entry name" value="SDR_fam"/>
</dbReference>